<evidence type="ECO:0000313" key="2">
    <source>
        <dbReference type="EMBL" id="GMT13600.1"/>
    </source>
</evidence>
<dbReference type="Pfam" id="PF13561">
    <property type="entry name" value="adh_short_C2"/>
    <property type="match status" value="1"/>
</dbReference>
<proteinExistence type="predicted"/>
<comment type="caution">
    <text evidence="2">The sequence shown here is derived from an EMBL/GenBank/DDBJ whole genome shotgun (WGS) entry which is preliminary data.</text>
</comment>
<keyword evidence="3" id="KW-1185">Reference proteome</keyword>
<evidence type="ECO:0000313" key="3">
    <source>
        <dbReference type="Proteomes" id="UP001432322"/>
    </source>
</evidence>
<sequence>QMACENPAKFFPANSGLALKEGSMKGKIALITGGGTGIGKTIATTFAALGAKVAIAARRLDVLEKTAEEIRRATGGVCEAFKMDVKDAKQVAEAIDAIEKKFGQTPNVLVNNAAGNFIMATERLSDNAISTVVDIVLKGTMRVTREIGVRCIKNGTGCAVLSITTPYARAGAPFVVPSAISKSGVEIMTKSLSTEWAKYGLRFNVIAPGPFPTEGAFGRLSTLTLEETAAAAATTVPLGRCGVLEELANLSAFLCSDYGNYISGAIIDMDGAQQHFNHGSSSKSSVLHEMTSEDWGRIEDQIRGRTGKTKSKM</sequence>
<organism evidence="2 3">
    <name type="scientific">Pristionchus fissidentatus</name>
    <dbReference type="NCBI Taxonomy" id="1538716"/>
    <lineage>
        <taxon>Eukaryota</taxon>
        <taxon>Metazoa</taxon>
        <taxon>Ecdysozoa</taxon>
        <taxon>Nematoda</taxon>
        <taxon>Chromadorea</taxon>
        <taxon>Rhabditida</taxon>
        <taxon>Rhabditina</taxon>
        <taxon>Diplogasteromorpha</taxon>
        <taxon>Diplogasteroidea</taxon>
        <taxon>Neodiplogasteridae</taxon>
        <taxon>Pristionchus</taxon>
    </lineage>
</organism>
<gene>
    <name evidence="2" type="ORF">PFISCL1PPCAC_4897</name>
</gene>
<dbReference type="PANTHER" id="PTHR43658">
    <property type="entry name" value="SHORT-CHAIN DEHYDROGENASE/REDUCTASE"/>
    <property type="match status" value="1"/>
</dbReference>
<dbReference type="Gene3D" id="3.40.50.720">
    <property type="entry name" value="NAD(P)-binding Rossmann-like Domain"/>
    <property type="match status" value="1"/>
</dbReference>
<keyword evidence="1" id="KW-0560">Oxidoreductase</keyword>
<dbReference type="EMBL" id="BTSY01000002">
    <property type="protein sequence ID" value="GMT13600.1"/>
    <property type="molecule type" value="Genomic_DNA"/>
</dbReference>
<dbReference type="CDD" id="cd05369">
    <property type="entry name" value="TER_DECR_SDR_a"/>
    <property type="match status" value="1"/>
</dbReference>
<dbReference type="GO" id="GO:0006635">
    <property type="term" value="P:fatty acid beta-oxidation"/>
    <property type="evidence" value="ECO:0007669"/>
    <property type="project" value="TreeGrafter"/>
</dbReference>
<dbReference type="GO" id="GO:0005739">
    <property type="term" value="C:mitochondrion"/>
    <property type="evidence" value="ECO:0007669"/>
    <property type="project" value="TreeGrafter"/>
</dbReference>
<dbReference type="SUPFAM" id="SSF51735">
    <property type="entry name" value="NAD(P)-binding Rossmann-fold domains"/>
    <property type="match status" value="1"/>
</dbReference>
<dbReference type="InterPro" id="IPR002347">
    <property type="entry name" value="SDR_fam"/>
</dbReference>
<accession>A0AAV5V4Z2</accession>
<dbReference type="GO" id="GO:0008670">
    <property type="term" value="F:2,4-dienoyl-CoA reductase (NADPH) activity"/>
    <property type="evidence" value="ECO:0007669"/>
    <property type="project" value="TreeGrafter"/>
</dbReference>
<dbReference type="Proteomes" id="UP001432322">
    <property type="component" value="Unassembled WGS sequence"/>
</dbReference>
<reference evidence="2" key="1">
    <citation type="submission" date="2023-10" db="EMBL/GenBank/DDBJ databases">
        <title>Genome assembly of Pristionchus species.</title>
        <authorList>
            <person name="Yoshida K."/>
            <person name="Sommer R.J."/>
        </authorList>
    </citation>
    <scope>NUCLEOTIDE SEQUENCE</scope>
    <source>
        <strain evidence="2">RS5133</strain>
    </source>
</reference>
<dbReference type="InterPro" id="IPR036291">
    <property type="entry name" value="NAD(P)-bd_dom_sf"/>
</dbReference>
<evidence type="ECO:0000256" key="1">
    <source>
        <dbReference type="ARBA" id="ARBA00023002"/>
    </source>
</evidence>
<evidence type="ECO:0008006" key="4">
    <source>
        <dbReference type="Google" id="ProtNLM"/>
    </source>
</evidence>
<name>A0AAV5V4Z2_9BILA</name>
<dbReference type="PRINTS" id="PR00081">
    <property type="entry name" value="GDHRDH"/>
</dbReference>
<protein>
    <recommendedName>
        <fullName evidence="4">Decr-1.3</fullName>
    </recommendedName>
</protein>
<feature type="non-terminal residue" evidence="2">
    <location>
        <position position="1"/>
    </location>
</feature>
<dbReference type="PANTHER" id="PTHR43658:SF8">
    <property type="entry name" value="17-BETA-HYDROXYSTEROID DEHYDROGENASE 14-RELATED"/>
    <property type="match status" value="1"/>
</dbReference>
<dbReference type="AlphaFoldDB" id="A0AAV5V4Z2"/>